<dbReference type="AlphaFoldDB" id="A0A4T0X5R7"/>
<dbReference type="Proteomes" id="UP000307173">
    <property type="component" value="Unassembled WGS sequence"/>
</dbReference>
<reference evidence="2 3" key="1">
    <citation type="journal article" date="2019" name="Front. Genet.">
        <title>Whole-Genome Sequencing of the Opportunistic Yeast Pathogen Candida inconspicua Uncovers Its Hybrid Origin.</title>
        <authorList>
            <person name="Mixao V."/>
            <person name="Hansen A.P."/>
            <person name="Saus E."/>
            <person name="Boekhout T."/>
            <person name="Lass-Florl C."/>
            <person name="Gabaldon T."/>
        </authorList>
    </citation>
    <scope>NUCLEOTIDE SEQUENCE [LARGE SCALE GENOMIC DNA]</scope>
    <source>
        <strain evidence="2 3">CBS 180</strain>
    </source>
</reference>
<name>A0A4T0X5R7_9ASCO</name>
<evidence type="ECO:0000256" key="1">
    <source>
        <dbReference type="SAM" id="MobiDB-lite"/>
    </source>
</evidence>
<feature type="region of interest" description="Disordered" evidence="1">
    <location>
        <begin position="1"/>
        <end position="24"/>
    </location>
</feature>
<evidence type="ECO:0000313" key="3">
    <source>
        <dbReference type="Proteomes" id="UP000307173"/>
    </source>
</evidence>
<feature type="compositionally biased region" description="Basic and acidic residues" evidence="1">
    <location>
        <begin position="1"/>
        <end position="20"/>
    </location>
</feature>
<comment type="caution">
    <text evidence="2">The sequence shown here is derived from an EMBL/GenBank/DDBJ whole genome shotgun (WGS) entry which is preliminary data.</text>
</comment>
<proteinExistence type="predicted"/>
<protein>
    <submittedName>
        <fullName evidence="2">Uncharacterized protein</fullName>
    </submittedName>
</protein>
<dbReference type="EMBL" id="SELW01000155">
    <property type="protein sequence ID" value="TID30332.1"/>
    <property type="molecule type" value="Genomic_DNA"/>
</dbReference>
<gene>
    <name evidence="2" type="ORF">CANINC_001034</name>
</gene>
<evidence type="ECO:0000313" key="2">
    <source>
        <dbReference type="EMBL" id="TID30332.1"/>
    </source>
</evidence>
<sequence>MPDQKVKNEGEDVIEERSSNEDSDTINSLKADISCLIKLISLKKKECEELDNETQYMKEYAASFISTGDLKR</sequence>
<keyword evidence="3" id="KW-1185">Reference proteome</keyword>
<accession>A0A4T0X5R7</accession>
<organism evidence="2 3">
    <name type="scientific">Pichia inconspicua</name>
    <dbReference type="NCBI Taxonomy" id="52247"/>
    <lineage>
        <taxon>Eukaryota</taxon>
        <taxon>Fungi</taxon>
        <taxon>Dikarya</taxon>
        <taxon>Ascomycota</taxon>
        <taxon>Saccharomycotina</taxon>
        <taxon>Pichiomycetes</taxon>
        <taxon>Pichiales</taxon>
        <taxon>Pichiaceae</taxon>
        <taxon>Pichia</taxon>
    </lineage>
</organism>